<gene>
    <name evidence="2" type="ORF">BS297_00930</name>
</gene>
<sequence length="178" mass="21250">MSRVIKFRAWDRRNKKIYPVVSIRWSYGSVLRHFHRGVPEGYWLPEEIVVILGNGKMRTFSYVSHPRSYIRVGSRRVLRGHAGRHIRDLTLLEFTDRRDKYGIEIYDGDILEYQSRDYYSDERSDRYVVEWKDRGFVAAWERDRVLKNRDNDGLIDPHLDIVVIGNVYEHPHLLETSA</sequence>
<dbReference type="InterPro" id="IPR023385">
    <property type="entry name" value="YopX-like_C"/>
</dbReference>
<dbReference type="Gene3D" id="2.30.30.290">
    <property type="entry name" value="YopX-like domains"/>
    <property type="match status" value="1"/>
</dbReference>
<dbReference type="SUPFAM" id="SSF159006">
    <property type="entry name" value="YopX-like"/>
    <property type="match status" value="1"/>
</dbReference>
<dbReference type="EMBL" id="MRBO01000021">
    <property type="protein sequence ID" value="KAB2587275.1"/>
    <property type="molecule type" value="Genomic_DNA"/>
</dbReference>
<name>A0A5N5EA92_RHOER</name>
<evidence type="ECO:0000313" key="3">
    <source>
        <dbReference type="Proteomes" id="UP000325576"/>
    </source>
</evidence>
<dbReference type="AlphaFoldDB" id="A0A5N5EA92"/>
<dbReference type="InterPro" id="IPR019096">
    <property type="entry name" value="YopX_protein"/>
</dbReference>
<organism evidence="2 3">
    <name type="scientific">Rhodococcus erythropolis</name>
    <name type="common">Arthrobacter picolinophilus</name>
    <dbReference type="NCBI Taxonomy" id="1833"/>
    <lineage>
        <taxon>Bacteria</taxon>
        <taxon>Bacillati</taxon>
        <taxon>Actinomycetota</taxon>
        <taxon>Actinomycetes</taxon>
        <taxon>Mycobacteriales</taxon>
        <taxon>Nocardiaceae</taxon>
        <taxon>Rhodococcus</taxon>
        <taxon>Rhodococcus erythropolis group</taxon>
    </lineage>
</organism>
<protein>
    <recommendedName>
        <fullName evidence="1">YopX protein domain-containing protein</fullName>
    </recommendedName>
</protein>
<accession>A0A5N5EA92</accession>
<reference evidence="2 3" key="1">
    <citation type="journal article" date="2017" name="Poromechanics V (2013)">
        <title>Genomic Characterization of the Arsenic-Tolerant Actinobacterium, &lt;i&gt;Rhodococcus erythropolis&lt;/i&gt; S43.</title>
        <authorList>
            <person name="Retamal-Morales G."/>
            <person name="Mehnert M."/>
            <person name="Schwabe R."/>
            <person name="Tischler D."/>
            <person name="Schloemann M."/>
            <person name="Levican G.J."/>
        </authorList>
    </citation>
    <scope>NUCLEOTIDE SEQUENCE [LARGE SCALE GENOMIC DNA]</scope>
    <source>
        <strain evidence="2 3">S43</strain>
    </source>
</reference>
<dbReference type="Proteomes" id="UP000325576">
    <property type="component" value="Unassembled WGS sequence"/>
</dbReference>
<comment type="caution">
    <text evidence="2">The sequence shown here is derived from an EMBL/GenBank/DDBJ whole genome shotgun (WGS) entry which is preliminary data.</text>
</comment>
<dbReference type="Pfam" id="PF09643">
    <property type="entry name" value="YopX"/>
    <property type="match status" value="1"/>
</dbReference>
<proteinExistence type="predicted"/>
<evidence type="ECO:0000259" key="1">
    <source>
        <dbReference type="Pfam" id="PF09643"/>
    </source>
</evidence>
<evidence type="ECO:0000313" key="2">
    <source>
        <dbReference type="EMBL" id="KAB2587275.1"/>
    </source>
</evidence>
<feature type="domain" description="YopX protein" evidence="1">
    <location>
        <begin position="87"/>
        <end position="175"/>
    </location>
</feature>